<evidence type="ECO:0000313" key="5">
    <source>
        <dbReference type="Proteomes" id="UP000435243"/>
    </source>
</evidence>
<dbReference type="PANTHER" id="PTHR43420">
    <property type="entry name" value="ACETYLTRANSFERASE"/>
    <property type="match status" value="1"/>
</dbReference>
<reference evidence="4 5" key="1">
    <citation type="submission" date="2019-12" db="EMBL/GenBank/DDBJ databases">
        <title>Genomic-based taxomic classification of the family Erythrobacteraceae.</title>
        <authorList>
            <person name="Xu L."/>
        </authorList>
    </citation>
    <scope>NUCLEOTIDE SEQUENCE [LARGE SCALE GENOMIC DNA]</scope>
    <source>
        <strain evidence="4 5">JCM 16339</strain>
    </source>
</reference>
<dbReference type="Proteomes" id="UP000435243">
    <property type="component" value="Unassembled WGS sequence"/>
</dbReference>
<dbReference type="EMBL" id="WTYY01000002">
    <property type="protein sequence ID" value="MXO87901.1"/>
    <property type="molecule type" value="Genomic_DNA"/>
</dbReference>
<organism evidence="4 5">
    <name type="scientific">Alteraurantiacibacter aestuarii</name>
    <dbReference type="NCBI Taxonomy" id="650004"/>
    <lineage>
        <taxon>Bacteria</taxon>
        <taxon>Pseudomonadati</taxon>
        <taxon>Pseudomonadota</taxon>
        <taxon>Alphaproteobacteria</taxon>
        <taxon>Sphingomonadales</taxon>
        <taxon>Erythrobacteraceae</taxon>
        <taxon>Alteraurantiacibacter</taxon>
    </lineage>
</organism>
<proteinExistence type="predicted"/>
<keyword evidence="5" id="KW-1185">Reference proteome</keyword>
<dbReference type="InterPro" id="IPR050680">
    <property type="entry name" value="YpeA/RimI_acetyltransf"/>
</dbReference>
<keyword evidence="1 4" id="KW-0808">Transferase</keyword>
<dbReference type="AlphaFoldDB" id="A0A844ZHD5"/>
<dbReference type="SUPFAM" id="SSF55729">
    <property type="entry name" value="Acyl-CoA N-acyltransferases (Nat)"/>
    <property type="match status" value="1"/>
</dbReference>
<dbReference type="RefSeq" id="WP_160589846.1">
    <property type="nucleotide sequence ID" value="NZ_BAAAFP010000002.1"/>
</dbReference>
<gene>
    <name evidence="4" type="ORF">GRI32_04015</name>
</gene>
<sequence length="159" mass="17655">MAGPATFRRLTKYLSDPLEQPVWPEGICLATFDPERDGDHVHALLTQIYAEASSPLPALDAWRDWLLTDPDYAPDTIFLARGPGKALVGICLCWKNAFIKDLAVAASHRRHGIGKALLLHSFAHFAQHGYESVELKVEIANRSGAERLYRSLGMTDMGR</sequence>
<dbReference type="GO" id="GO:0016747">
    <property type="term" value="F:acyltransferase activity, transferring groups other than amino-acyl groups"/>
    <property type="evidence" value="ECO:0007669"/>
    <property type="project" value="InterPro"/>
</dbReference>
<dbReference type="Gene3D" id="3.40.630.30">
    <property type="match status" value="1"/>
</dbReference>
<evidence type="ECO:0000256" key="1">
    <source>
        <dbReference type="ARBA" id="ARBA00022679"/>
    </source>
</evidence>
<accession>A0A844ZHD5</accession>
<dbReference type="Pfam" id="PF00583">
    <property type="entry name" value="Acetyltransf_1"/>
    <property type="match status" value="1"/>
</dbReference>
<evidence type="ECO:0000259" key="3">
    <source>
        <dbReference type="PROSITE" id="PS51186"/>
    </source>
</evidence>
<dbReference type="InterPro" id="IPR016181">
    <property type="entry name" value="Acyl_CoA_acyltransferase"/>
</dbReference>
<feature type="domain" description="N-acetyltransferase" evidence="3">
    <location>
        <begin position="30"/>
        <end position="159"/>
    </location>
</feature>
<evidence type="ECO:0000313" key="4">
    <source>
        <dbReference type="EMBL" id="MXO87901.1"/>
    </source>
</evidence>
<dbReference type="InterPro" id="IPR000182">
    <property type="entry name" value="GNAT_dom"/>
</dbReference>
<dbReference type="PROSITE" id="PS51186">
    <property type="entry name" value="GNAT"/>
    <property type="match status" value="1"/>
</dbReference>
<dbReference type="OrthoDB" id="9796129at2"/>
<name>A0A844ZHD5_9SPHN</name>
<dbReference type="CDD" id="cd04301">
    <property type="entry name" value="NAT_SF"/>
    <property type="match status" value="1"/>
</dbReference>
<keyword evidence="2" id="KW-0012">Acyltransferase</keyword>
<comment type="caution">
    <text evidence="4">The sequence shown here is derived from an EMBL/GenBank/DDBJ whole genome shotgun (WGS) entry which is preliminary data.</text>
</comment>
<evidence type="ECO:0000256" key="2">
    <source>
        <dbReference type="ARBA" id="ARBA00023315"/>
    </source>
</evidence>
<protein>
    <submittedName>
        <fullName evidence="4">GNAT family N-acetyltransferase</fullName>
    </submittedName>
</protein>